<feature type="transmembrane region" description="Helical" evidence="9">
    <location>
        <begin position="454"/>
        <end position="473"/>
    </location>
</feature>
<dbReference type="PANTHER" id="PTHR24223:SF415">
    <property type="entry name" value="FI20190P1"/>
    <property type="match status" value="1"/>
</dbReference>
<evidence type="ECO:0000256" key="6">
    <source>
        <dbReference type="ARBA" id="ARBA00022989"/>
    </source>
</evidence>
<feature type="transmembrane region" description="Helical" evidence="9">
    <location>
        <begin position="1183"/>
        <end position="1216"/>
    </location>
</feature>
<feature type="transmembrane region" description="Helical" evidence="9">
    <location>
        <begin position="1130"/>
        <end position="1146"/>
    </location>
</feature>
<dbReference type="SUPFAM" id="SSF90123">
    <property type="entry name" value="ABC transporter transmembrane region"/>
    <property type="match status" value="2"/>
</dbReference>
<dbReference type="InterPro" id="IPR003593">
    <property type="entry name" value="AAA+_ATPase"/>
</dbReference>
<dbReference type="InterPro" id="IPR017871">
    <property type="entry name" value="ABC_transporter-like_CS"/>
</dbReference>
<dbReference type="Pfam" id="PF00005">
    <property type="entry name" value="ABC_tran"/>
    <property type="match status" value="2"/>
</dbReference>
<dbReference type="Pfam" id="PF00664">
    <property type="entry name" value="ABC_membrane"/>
    <property type="match status" value="2"/>
</dbReference>
<dbReference type="PROSITE" id="PS50929">
    <property type="entry name" value="ABC_TM1F"/>
    <property type="match status" value="2"/>
</dbReference>
<feature type="transmembrane region" description="Helical" evidence="9">
    <location>
        <begin position="77"/>
        <end position="99"/>
    </location>
</feature>
<comment type="subcellular location">
    <subcellularLocation>
        <location evidence="1">Membrane</location>
    </subcellularLocation>
</comment>
<dbReference type="CDD" id="cd18604">
    <property type="entry name" value="ABC_6TM_VMR1_D2_like"/>
    <property type="match status" value="1"/>
</dbReference>
<dbReference type="InterPro" id="IPR027417">
    <property type="entry name" value="P-loop_NTPase"/>
</dbReference>
<dbReference type="OrthoDB" id="6500128at2759"/>
<organism evidence="12 13">
    <name type="scientific">Scleroderma citrinum Foug A</name>
    <dbReference type="NCBI Taxonomy" id="1036808"/>
    <lineage>
        <taxon>Eukaryota</taxon>
        <taxon>Fungi</taxon>
        <taxon>Dikarya</taxon>
        <taxon>Basidiomycota</taxon>
        <taxon>Agaricomycotina</taxon>
        <taxon>Agaricomycetes</taxon>
        <taxon>Agaricomycetidae</taxon>
        <taxon>Boletales</taxon>
        <taxon>Sclerodermatineae</taxon>
        <taxon>Sclerodermataceae</taxon>
        <taxon>Scleroderma</taxon>
    </lineage>
</organism>
<keyword evidence="6 9" id="KW-1133">Transmembrane helix</keyword>
<feature type="transmembrane region" description="Helical" evidence="9">
    <location>
        <begin position="17"/>
        <end position="39"/>
    </location>
</feature>
<dbReference type="FunFam" id="3.40.50.300:FF:001354">
    <property type="entry name" value="ATP-binding cassette (ABC) transporter, putative"/>
    <property type="match status" value="1"/>
</dbReference>
<feature type="transmembrane region" description="Helical" evidence="9">
    <location>
        <begin position="1280"/>
        <end position="1301"/>
    </location>
</feature>
<feature type="domain" description="ABC transmembrane type-1" evidence="11">
    <location>
        <begin position="1083"/>
        <end position="1336"/>
    </location>
</feature>
<proteinExistence type="predicted"/>
<dbReference type="CDD" id="cd18596">
    <property type="entry name" value="ABC_6TM_VMR1_D1_like"/>
    <property type="match status" value="1"/>
</dbReference>
<evidence type="ECO:0000256" key="4">
    <source>
        <dbReference type="ARBA" id="ARBA00022741"/>
    </source>
</evidence>
<keyword evidence="3 9" id="KW-0812">Transmembrane</keyword>
<evidence type="ECO:0000256" key="5">
    <source>
        <dbReference type="ARBA" id="ARBA00022840"/>
    </source>
</evidence>
<dbReference type="Proteomes" id="UP000053989">
    <property type="component" value="Unassembled WGS sequence"/>
</dbReference>
<dbReference type="CDD" id="cd03250">
    <property type="entry name" value="ABCC_MRP_domain1"/>
    <property type="match status" value="1"/>
</dbReference>
<dbReference type="GO" id="GO:0005524">
    <property type="term" value="F:ATP binding"/>
    <property type="evidence" value="ECO:0007669"/>
    <property type="project" value="UniProtKB-KW"/>
</dbReference>
<feature type="transmembrane region" description="Helical" evidence="9">
    <location>
        <begin position="1095"/>
        <end position="1118"/>
    </location>
</feature>
<feature type="transmembrane region" description="Helical" evidence="9">
    <location>
        <begin position="1007"/>
        <end position="1026"/>
    </location>
</feature>
<feature type="compositionally biased region" description="Basic and acidic residues" evidence="8">
    <location>
        <begin position="659"/>
        <end position="672"/>
    </location>
</feature>
<feature type="domain" description="ABC transporter" evidence="10">
    <location>
        <begin position="695"/>
        <end position="933"/>
    </location>
</feature>
<dbReference type="Gene3D" id="3.40.50.300">
    <property type="entry name" value="P-loop containing nucleotide triphosphate hydrolases"/>
    <property type="match status" value="2"/>
</dbReference>
<keyword evidence="5" id="KW-0067">ATP-binding</keyword>
<keyword evidence="2" id="KW-0813">Transport</keyword>
<dbReference type="InterPro" id="IPR011527">
    <property type="entry name" value="ABC1_TM_dom"/>
</dbReference>
<feature type="transmembrane region" description="Helical" evidence="9">
    <location>
        <begin position="172"/>
        <end position="194"/>
    </location>
</feature>
<feature type="transmembrane region" description="Helical" evidence="9">
    <location>
        <begin position="424"/>
        <end position="448"/>
    </location>
</feature>
<keyword evidence="4" id="KW-0547">Nucleotide-binding</keyword>
<sequence>MCDSGRPLDLSDACVRISWGALSPAILVAAICIGSRIPLPALFRPFLTLREAEALDAEDKVEDDVPVETGVSLWRTVLLAFVALTQALLWFAAGAYKAITDKQLMWIAVCAFLIGASWLYGVYKPVFYPKPTAHLDLFTLYVVHLTFAVVLLGGALYDHELPYAPLPPRYQLAGLIANLVSVLVELGVVCTMPFELPSNRFKKEDIYVKYSPEDYTTILEWITFSWVYPLIRRGTYTTMNEEDVWDLSIVTQSRPLFAKFSRLRRQSLVRWIFAANSRDIMLDFVGTVVSIIFQYASPFFLRRILDIIDDPNTESRGPAYIYAFLAFLCTVLKSQADLQHLWYGRHAATRTRIELMAAIYDKALKRKDYSGVIDKDKVKEVAENKQAVSGEKKKAKTNATADDPKAGADVGKIVNLMAVDANRVAMLLASGYFVYGSVIEVIIASAFLYQLLGLSAFAGFVVMIIGWPLNSYVTRRRIRIQKGVSVARDRRMAVLSELLSSVRFVKFFAWEGKWIGRVMDARAYEMGWMVKARINSIIFGAIWTSAPILVSLISFAAYVYQGNKLTIAIAFTAITLFNMIRQPLNVFPTYVVQILQTMVAVRRIETYLDEEEVTEQVSSLKKGYFPSSLQSQEQEHEERGLEIKNGTFKWNEVPDESADENRKSDSKNKGRPDNTNNGSITSSGATSPTNPGDETDSASVTSVEAEIVEYKFELKDISVRFPEGELTMVTGPTASGKTALLLALLGEMTLVDGTLIMSKSTSQVDEFGNMHAVSYAAQMPWLRHQSIKDNILFGQPMDEERYNDVVECCALRPDLEILEDGDETEIGARGVSLSGGQKARVALARAVYACTKYVLLDDPLSAVDSHTARFLYDRLIRGPLLANRTVILVTHHVELVLPGTYYLIRMLDGRIDTQGTVKDLRARGVLDGIAQDSAADVKLSEPVVASEEPIEAIDVESPELGQGQGGNTDMSKQVKRKQPRKLVKDEHRERGGVKFSIYKSYMKASSYWTWCILAVLIACSQTLGVAEKLWVREWGQAYGPGTSTKPYMFMSSALKENEALMNGYMPYHDTTLSSNPYIYTQSSWFTLPDANEHPLFYVGVYGTIGMATAVVGILASAVQYTGALRASRSLFGNLLNAVVLATMRWHDITPQGRMLNRFGKDIETIDTSLAGSMSSVNSSLATFGAAIITVAFFFPPFLIPAAIMGYVYRILAIGYLNTGRDLRRMESNSRSPIFSGFAELLEGIVTVRAFSAERRFLNDLHGKIDMTTKMWYNFWMTNRWLLWNFDILGGFAVLITTLFALMGYAEAGTAGLCITSAMTFTTSVYWACRFWTALELDLNSVERVVEYLDLPQEPPAIIESNRPPAYWPSSTSNNALVSVENLVIKYSPELPSVLHNVSFTLNAKERVGLLGRTGSGKSTLAMSILRFADPASGRILIDGIDISTIGLHDLRSRLTFIPQDATLFSGTLRDNLDPFHEHEDHECLDVLFRVQMLSLSAYETQRNSRAPSRTSTPEDILASSVPSTVATEIDTKVTITLDTQVSAGGANFSQGQRQLIAMARALLRRSSIIILDEATSSIDFETDAKIQATIREEFNESLLLTIAHRLRTVIDYDRLIVLDKGEVAECDTPWALIQKEGGIFRTMCLKSGTFAELEAVAKAKAEKDLAAHL</sequence>
<evidence type="ECO:0000256" key="8">
    <source>
        <dbReference type="SAM" id="MobiDB-lite"/>
    </source>
</evidence>
<reference evidence="12 13" key="1">
    <citation type="submission" date="2014-04" db="EMBL/GenBank/DDBJ databases">
        <authorList>
            <consortium name="DOE Joint Genome Institute"/>
            <person name="Kuo A."/>
            <person name="Kohler A."/>
            <person name="Nagy L.G."/>
            <person name="Floudas D."/>
            <person name="Copeland A."/>
            <person name="Barry K.W."/>
            <person name="Cichocki N."/>
            <person name="Veneault-Fourrey C."/>
            <person name="LaButti K."/>
            <person name="Lindquist E.A."/>
            <person name="Lipzen A."/>
            <person name="Lundell T."/>
            <person name="Morin E."/>
            <person name="Murat C."/>
            <person name="Sun H."/>
            <person name="Tunlid A."/>
            <person name="Henrissat B."/>
            <person name="Grigoriev I.V."/>
            <person name="Hibbett D.S."/>
            <person name="Martin F."/>
            <person name="Nordberg H.P."/>
            <person name="Cantor M.N."/>
            <person name="Hua S.X."/>
        </authorList>
    </citation>
    <scope>NUCLEOTIDE SEQUENCE [LARGE SCALE GENOMIC DNA]</scope>
    <source>
        <strain evidence="12 13">Foug A</strain>
    </source>
</reference>
<feature type="compositionally biased region" description="Polar residues" evidence="8">
    <location>
        <begin position="673"/>
        <end position="701"/>
    </location>
</feature>
<dbReference type="GO" id="GO:0140359">
    <property type="term" value="F:ABC-type transporter activity"/>
    <property type="evidence" value="ECO:0007669"/>
    <property type="project" value="InterPro"/>
</dbReference>
<dbReference type="InterPro" id="IPR003439">
    <property type="entry name" value="ABC_transporter-like_ATP-bd"/>
</dbReference>
<dbReference type="GO" id="GO:0016020">
    <property type="term" value="C:membrane"/>
    <property type="evidence" value="ECO:0007669"/>
    <property type="project" value="UniProtKB-SubCell"/>
</dbReference>
<dbReference type="HOGENOM" id="CLU_000604_27_6_1"/>
<dbReference type="SUPFAM" id="SSF52540">
    <property type="entry name" value="P-loop containing nucleoside triphosphate hydrolases"/>
    <property type="match status" value="2"/>
</dbReference>
<dbReference type="PROSITE" id="PS50893">
    <property type="entry name" value="ABC_TRANSPORTER_2"/>
    <property type="match status" value="2"/>
</dbReference>
<dbReference type="EMBL" id="KN822072">
    <property type="protein sequence ID" value="KIM59520.1"/>
    <property type="molecule type" value="Genomic_DNA"/>
</dbReference>
<dbReference type="GO" id="GO:0016887">
    <property type="term" value="F:ATP hydrolysis activity"/>
    <property type="evidence" value="ECO:0007669"/>
    <property type="project" value="InterPro"/>
</dbReference>
<feature type="region of interest" description="Disordered" evidence="8">
    <location>
        <begin position="627"/>
        <end position="701"/>
    </location>
</feature>
<evidence type="ECO:0000313" key="13">
    <source>
        <dbReference type="Proteomes" id="UP000053989"/>
    </source>
</evidence>
<dbReference type="STRING" id="1036808.A0A0C3DFM8"/>
<evidence type="ECO:0000256" key="7">
    <source>
        <dbReference type="ARBA" id="ARBA00023136"/>
    </source>
</evidence>
<feature type="transmembrane region" description="Helical" evidence="9">
    <location>
        <begin position="565"/>
        <end position="580"/>
    </location>
</feature>
<gene>
    <name evidence="12" type="ORF">SCLCIDRAFT_1217644</name>
</gene>
<dbReference type="CDD" id="cd03244">
    <property type="entry name" value="ABCC_MRP_domain2"/>
    <property type="match status" value="1"/>
</dbReference>
<dbReference type="InterPro" id="IPR036640">
    <property type="entry name" value="ABC1_TM_sf"/>
</dbReference>
<dbReference type="Gene3D" id="1.20.1560.10">
    <property type="entry name" value="ABC transporter type 1, transmembrane domain"/>
    <property type="match status" value="2"/>
</dbReference>
<feature type="transmembrane region" description="Helical" evidence="9">
    <location>
        <begin position="135"/>
        <end position="157"/>
    </location>
</feature>
<keyword evidence="7 9" id="KW-0472">Membrane</keyword>
<feature type="domain" description="ABC transporter" evidence="10">
    <location>
        <begin position="1377"/>
        <end position="1645"/>
    </location>
</feature>
<protein>
    <recommendedName>
        <fullName evidence="14">Multidrug resistance-associated ABC transporter</fullName>
    </recommendedName>
</protein>
<feature type="transmembrane region" description="Helical" evidence="9">
    <location>
        <begin position="105"/>
        <end position="123"/>
    </location>
</feature>
<keyword evidence="13" id="KW-1185">Reference proteome</keyword>
<name>A0A0C3DFM8_9AGAM</name>
<dbReference type="PANTHER" id="PTHR24223">
    <property type="entry name" value="ATP-BINDING CASSETTE SUB-FAMILY C"/>
    <property type="match status" value="1"/>
</dbReference>
<dbReference type="SMART" id="SM00382">
    <property type="entry name" value="AAA"/>
    <property type="match status" value="2"/>
</dbReference>
<feature type="region of interest" description="Disordered" evidence="8">
    <location>
        <begin position="955"/>
        <end position="986"/>
    </location>
</feature>
<evidence type="ECO:0000256" key="1">
    <source>
        <dbReference type="ARBA" id="ARBA00004370"/>
    </source>
</evidence>
<evidence type="ECO:0000259" key="10">
    <source>
        <dbReference type="PROSITE" id="PS50893"/>
    </source>
</evidence>
<dbReference type="PROSITE" id="PS00211">
    <property type="entry name" value="ABC_TRANSPORTER_1"/>
    <property type="match status" value="2"/>
</dbReference>
<dbReference type="InterPro" id="IPR050173">
    <property type="entry name" value="ABC_transporter_C-like"/>
</dbReference>
<evidence type="ECO:0000256" key="2">
    <source>
        <dbReference type="ARBA" id="ARBA00022448"/>
    </source>
</evidence>
<evidence type="ECO:0000313" key="12">
    <source>
        <dbReference type="EMBL" id="KIM59520.1"/>
    </source>
</evidence>
<accession>A0A0C3DFM8</accession>
<evidence type="ECO:0008006" key="14">
    <source>
        <dbReference type="Google" id="ProtNLM"/>
    </source>
</evidence>
<feature type="compositionally biased region" description="Basic and acidic residues" evidence="8">
    <location>
        <begin position="633"/>
        <end position="642"/>
    </location>
</feature>
<dbReference type="InParanoid" id="A0A0C3DFM8"/>
<evidence type="ECO:0000256" key="9">
    <source>
        <dbReference type="SAM" id="Phobius"/>
    </source>
</evidence>
<feature type="transmembrane region" description="Helical" evidence="9">
    <location>
        <begin position="536"/>
        <end position="559"/>
    </location>
</feature>
<evidence type="ECO:0000259" key="11">
    <source>
        <dbReference type="PROSITE" id="PS50929"/>
    </source>
</evidence>
<reference evidence="13" key="2">
    <citation type="submission" date="2015-01" db="EMBL/GenBank/DDBJ databases">
        <title>Evolutionary Origins and Diversification of the Mycorrhizal Mutualists.</title>
        <authorList>
            <consortium name="DOE Joint Genome Institute"/>
            <consortium name="Mycorrhizal Genomics Consortium"/>
            <person name="Kohler A."/>
            <person name="Kuo A."/>
            <person name="Nagy L.G."/>
            <person name="Floudas D."/>
            <person name="Copeland A."/>
            <person name="Barry K.W."/>
            <person name="Cichocki N."/>
            <person name="Veneault-Fourrey C."/>
            <person name="LaButti K."/>
            <person name="Lindquist E.A."/>
            <person name="Lipzen A."/>
            <person name="Lundell T."/>
            <person name="Morin E."/>
            <person name="Murat C."/>
            <person name="Riley R."/>
            <person name="Ohm R."/>
            <person name="Sun H."/>
            <person name="Tunlid A."/>
            <person name="Henrissat B."/>
            <person name="Grigoriev I.V."/>
            <person name="Hibbett D.S."/>
            <person name="Martin F."/>
        </authorList>
    </citation>
    <scope>NUCLEOTIDE SEQUENCE [LARGE SCALE GENOMIC DNA]</scope>
    <source>
        <strain evidence="13">Foug A</strain>
    </source>
</reference>
<feature type="domain" description="ABC transmembrane type-1" evidence="11">
    <location>
        <begin position="284"/>
        <end position="596"/>
    </location>
</feature>
<evidence type="ECO:0000256" key="3">
    <source>
        <dbReference type="ARBA" id="ARBA00022692"/>
    </source>
</evidence>